<organism evidence="3 4">
    <name type="scientific">Pseudogymnoascus verrucosus</name>
    <dbReference type="NCBI Taxonomy" id="342668"/>
    <lineage>
        <taxon>Eukaryota</taxon>
        <taxon>Fungi</taxon>
        <taxon>Dikarya</taxon>
        <taxon>Ascomycota</taxon>
        <taxon>Pezizomycotina</taxon>
        <taxon>Leotiomycetes</taxon>
        <taxon>Thelebolales</taxon>
        <taxon>Thelebolaceae</taxon>
        <taxon>Pseudogymnoascus</taxon>
    </lineage>
</organism>
<reference evidence="4" key="2">
    <citation type="journal article" date="2018" name="Nat. Commun.">
        <title>Extreme sensitivity to ultraviolet light in the fungal pathogen causing white-nose syndrome of bats.</title>
        <authorList>
            <person name="Palmer J.M."/>
            <person name="Drees K.P."/>
            <person name="Foster J.T."/>
            <person name="Lindner D.L."/>
        </authorList>
    </citation>
    <scope>NUCLEOTIDE SEQUENCE [LARGE SCALE GENOMIC DNA]</scope>
    <source>
        <strain evidence="4">UAMH 10579</strain>
    </source>
</reference>
<dbReference type="PANTHER" id="PTHR24148">
    <property type="entry name" value="ANKYRIN REPEAT DOMAIN-CONTAINING PROTEIN 39 HOMOLOG-RELATED"/>
    <property type="match status" value="1"/>
</dbReference>
<dbReference type="STRING" id="342668.A0A1B8GAB5"/>
<dbReference type="RefSeq" id="XP_018126494.1">
    <property type="nucleotide sequence ID" value="XM_018278597.2"/>
</dbReference>
<dbReference type="AlphaFoldDB" id="A0A1B8GAB5"/>
<dbReference type="Pfam" id="PF06985">
    <property type="entry name" value="HET"/>
    <property type="match status" value="1"/>
</dbReference>
<dbReference type="OrthoDB" id="194358at2759"/>
<evidence type="ECO:0000313" key="3">
    <source>
        <dbReference type="EMBL" id="OBT92761.1"/>
    </source>
</evidence>
<protein>
    <recommendedName>
        <fullName evidence="2">Heterokaryon incompatibility domain-containing protein</fullName>
    </recommendedName>
</protein>
<feature type="compositionally biased region" description="Basic and acidic residues" evidence="1">
    <location>
        <begin position="174"/>
        <end position="188"/>
    </location>
</feature>
<reference evidence="3 4" key="1">
    <citation type="submission" date="2016-03" db="EMBL/GenBank/DDBJ databases">
        <title>Comparative genomics of Pseudogymnoascus destructans, the fungus causing white-nose syndrome of bats.</title>
        <authorList>
            <person name="Palmer J.M."/>
            <person name="Drees K.P."/>
            <person name="Foster J.T."/>
            <person name="Lindner D.L."/>
        </authorList>
    </citation>
    <scope>NUCLEOTIDE SEQUENCE [LARGE SCALE GENOMIC DNA]</scope>
    <source>
        <strain evidence="3 4">UAMH 10579</strain>
    </source>
</reference>
<feature type="domain" description="Heterokaryon incompatibility" evidence="2">
    <location>
        <begin position="75"/>
        <end position="234"/>
    </location>
</feature>
<evidence type="ECO:0000259" key="2">
    <source>
        <dbReference type="Pfam" id="PF06985"/>
    </source>
</evidence>
<dbReference type="EMBL" id="KV460262">
    <property type="protein sequence ID" value="OBT92761.1"/>
    <property type="molecule type" value="Genomic_DNA"/>
</dbReference>
<accession>A0A1B8GAB5</accession>
<dbReference type="PANTHER" id="PTHR24148:SF73">
    <property type="entry name" value="HET DOMAIN PROTEIN (AFU_ORTHOLOGUE AFUA_8G01020)"/>
    <property type="match status" value="1"/>
</dbReference>
<gene>
    <name evidence="3" type="ORF">VE01_09181</name>
</gene>
<dbReference type="InterPro" id="IPR052895">
    <property type="entry name" value="HetReg/Transcr_Mod"/>
</dbReference>
<sequence length="618" mass="70013">MDANQARRRGTDLVSRPVSGTSTASSQHYVETFTYSALPQDKDCTRLVRVEPAGNNDDPISCILIDVVFGDRPKYQALSYMWGDETSKLKILLNGTEFRVTQNLFDALQFLRREPKRGPVWIDAISINQANIPERNRQLQMMPYIYVRAHTVLVWLGKKYAKYESADSKECVEAGPEPARKNTSDEAIRPPTSSTVDADCSPIPAGDGRAGGEAAFAEEVRTDRYWDRVWIIQEIGRAYRIQVCFGHRRIMDWESFIKLIAYKAPKERFGGPYHLDELRKQKYKGGHSLRNLLENHRDALCTDQRDKVYGLVGLAADARGFPMDYGKREIDVWTDTMRFMNDHGLLQSSDLVEFGRMVRGLLLGPGMEPVHSVAHPSPWDSTRLVLDGQVSRNTDVFTLRAYIYGYIQYLGPTTTDVVSSLQLADEWAMALQANFPEDLSHAHWESDNLMRKILDADEASLAKSCHNHMSCLCWRPQTDDFNNQFRRIAYKLPRIRQMQEKKSLPKFTAASKLRDDNDRYLFQLNCLSSVKTPYKTGIASSQAEPGDLVCWIPGVKQAVLVRVGFGSGDEVHLQVCGTARITCDLEKEAALEDKKRACELLELDILVDAHTLFVILAS</sequence>
<evidence type="ECO:0000256" key="1">
    <source>
        <dbReference type="SAM" id="MobiDB-lite"/>
    </source>
</evidence>
<name>A0A1B8GAB5_9PEZI</name>
<feature type="region of interest" description="Disordered" evidence="1">
    <location>
        <begin position="174"/>
        <end position="210"/>
    </location>
</feature>
<dbReference type="Proteomes" id="UP000091956">
    <property type="component" value="Unassembled WGS sequence"/>
</dbReference>
<dbReference type="GeneID" id="28842567"/>
<dbReference type="InterPro" id="IPR010730">
    <property type="entry name" value="HET"/>
</dbReference>
<feature type="region of interest" description="Disordered" evidence="1">
    <location>
        <begin position="1"/>
        <end position="22"/>
    </location>
</feature>
<evidence type="ECO:0000313" key="4">
    <source>
        <dbReference type="Proteomes" id="UP000091956"/>
    </source>
</evidence>
<keyword evidence="4" id="KW-1185">Reference proteome</keyword>
<proteinExistence type="predicted"/>